<dbReference type="Proteomes" id="UP000251213">
    <property type="component" value="Unassembled WGS sequence"/>
</dbReference>
<dbReference type="PANTHER" id="PTHR20857">
    <property type="entry name" value="THIAMINE-PHOSPHATE PYROPHOSPHORYLASE"/>
    <property type="match status" value="1"/>
</dbReference>
<evidence type="ECO:0000256" key="4">
    <source>
        <dbReference type="ARBA" id="ARBA00022842"/>
    </source>
</evidence>
<comment type="similarity">
    <text evidence="9 10">Belongs to the thiamine-phosphate synthase family.</text>
</comment>
<dbReference type="NCBIfam" id="TIGR00693">
    <property type="entry name" value="thiE"/>
    <property type="match status" value="1"/>
</dbReference>
<keyword evidence="3 9" id="KW-0479">Metal-binding</keyword>
<name>A0A364K940_9BACL</name>
<dbReference type="RefSeq" id="WP_113657409.1">
    <property type="nucleotide sequence ID" value="NZ_KZ845663.1"/>
</dbReference>
<evidence type="ECO:0000256" key="1">
    <source>
        <dbReference type="ARBA" id="ARBA00005165"/>
    </source>
</evidence>
<comment type="caution">
    <text evidence="13">The sequence shown here is derived from an EMBL/GenBank/DDBJ whole genome shotgun (WGS) entry which is preliminary data.</text>
</comment>
<dbReference type="EC" id="2.5.1.3" evidence="9"/>
<evidence type="ECO:0000256" key="2">
    <source>
        <dbReference type="ARBA" id="ARBA00022679"/>
    </source>
</evidence>
<dbReference type="GO" id="GO:0009228">
    <property type="term" value="P:thiamine biosynthetic process"/>
    <property type="evidence" value="ECO:0007669"/>
    <property type="project" value="UniProtKB-KW"/>
</dbReference>
<sequence length="221" mass="23825">MKNSLSLYLVMGSQDCPHQNPVEILEEAIAGGITCFQFREKLSGKTGIEIIRLGRQLRQICADHQIPFIANDRVDLGLILEADGIHIGQDDLPAYEVRKLIGPRRLLGVSAKTPAEAHKALQDGANYIGVGPMFTTSSKLDASAPIGPKAIEHIRQELPDIPIVGIGGITTERAGQVISAGADGVAVISAITKSSSPYEVTKNFCRQIAITKKEKNKMIMD</sequence>
<feature type="binding site" evidence="9">
    <location>
        <position position="168"/>
    </location>
    <ligand>
        <name>2-[(2R,5Z)-2-carboxy-4-methylthiazol-5(2H)-ylidene]ethyl phosphate</name>
        <dbReference type="ChEBI" id="CHEBI:62899"/>
    </ligand>
</feature>
<dbReference type="GO" id="GO:0000287">
    <property type="term" value="F:magnesium ion binding"/>
    <property type="evidence" value="ECO:0007669"/>
    <property type="project" value="UniProtKB-UniRule"/>
</dbReference>
<accession>A0A364K940</accession>
<dbReference type="GO" id="GO:0004789">
    <property type="term" value="F:thiamine-phosphate diphosphorylase activity"/>
    <property type="evidence" value="ECO:0007669"/>
    <property type="project" value="UniProtKB-UniRule"/>
</dbReference>
<keyword evidence="2 9" id="KW-0808">Transferase</keyword>
<evidence type="ECO:0000259" key="12">
    <source>
        <dbReference type="Pfam" id="PF02581"/>
    </source>
</evidence>
<evidence type="ECO:0000256" key="7">
    <source>
        <dbReference type="ARBA" id="ARBA00047851"/>
    </source>
</evidence>
<proteinExistence type="inferred from homology"/>
<feature type="binding site" evidence="9">
    <location>
        <begin position="136"/>
        <end position="138"/>
    </location>
    <ligand>
        <name>2-[(2R,5Z)-2-carboxy-4-methylthiazol-5(2H)-ylidene]ethyl phosphate</name>
        <dbReference type="ChEBI" id="CHEBI:62899"/>
    </ligand>
</feature>
<dbReference type="Gene3D" id="3.20.20.70">
    <property type="entry name" value="Aldolase class I"/>
    <property type="match status" value="1"/>
</dbReference>
<feature type="binding site" evidence="9">
    <location>
        <position position="91"/>
    </location>
    <ligand>
        <name>Mg(2+)</name>
        <dbReference type="ChEBI" id="CHEBI:18420"/>
    </ligand>
</feature>
<evidence type="ECO:0000256" key="10">
    <source>
        <dbReference type="RuleBase" id="RU003826"/>
    </source>
</evidence>
<dbReference type="PANTHER" id="PTHR20857:SF15">
    <property type="entry name" value="THIAMINE-PHOSPHATE SYNTHASE"/>
    <property type="match status" value="1"/>
</dbReference>
<keyword evidence="5 9" id="KW-0784">Thiamine biosynthesis</keyword>
<comment type="cofactor">
    <cofactor evidence="9">
        <name>Mg(2+)</name>
        <dbReference type="ChEBI" id="CHEBI:18420"/>
    </cofactor>
    <text evidence="9">Binds 1 Mg(2+) ion per subunit.</text>
</comment>
<dbReference type="InterPro" id="IPR036206">
    <property type="entry name" value="ThiamineP_synth_sf"/>
</dbReference>
<evidence type="ECO:0000256" key="3">
    <source>
        <dbReference type="ARBA" id="ARBA00022723"/>
    </source>
</evidence>
<dbReference type="CDD" id="cd00564">
    <property type="entry name" value="TMP_TenI"/>
    <property type="match status" value="1"/>
</dbReference>
<comment type="pathway">
    <text evidence="1 9 11">Cofactor biosynthesis; thiamine diphosphate biosynthesis; thiamine phosphate from 4-amino-2-methyl-5-diphosphomethylpyrimidine and 4-methyl-5-(2-phosphoethyl)-thiazole: step 1/1.</text>
</comment>
<feature type="binding site" evidence="9">
    <location>
        <begin position="37"/>
        <end position="41"/>
    </location>
    <ligand>
        <name>4-amino-2-methyl-5-(diphosphooxymethyl)pyrimidine</name>
        <dbReference type="ChEBI" id="CHEBI:57841"/>
    </ligand>
</feature>
<feature type="binding site" evidence="9">
    <location>
        <position position="139"/>
    </location>
    <ligand>
        <name>4-amino-2-methyl-5-(diphosphooxymethyl)pyrimidine</name>
        <dbReference type="ChEBI" id="CHEBI:57841"/>
    </ligand>
</feature>
<organism evidence="13 14">
    <name type="scientific">Thermoflavimicrobium daqui</name>
    <dbReference type="NCBI Taxonomy" id="2137476"/>
    <lineage>
        <taxon>Bacteria</taxon>
        <taxon>Bacillati</taxon>
        <taxon>Bacillota</taxon>
        <taxon>Bacilli</taxon>
        <taxon>Bacillales</taxon>
        <taxon>Thermoactinomycetaceae</taxon>
        <taxon>Thermoflavimicrobium</taxon>
    </lineage>
</organism>
<evidence type="ECO:0000256" key="8">
    <source>
        <dbReference type="ARBA" id="ARBA00047883"/>
    </source>
</evidence>
<dbReference type="InterPro" id="IPR034291">
    <property type="entry name" value="TMP_synthase"/>
</dbReference>
<protein>
    <recommendedName>
        <fullName evidence="9">Thiamine-phosphate synthase</fullName>
        <shortName evidence="9">TP synthase</shortName>
        <shortName evidence="9">TPS</shortName>
        <ecNumber evidence="9">2.5.1.3</ecNumber>
    </recommendedName>
    <alternativeName>
        <fullName evidence="9">Thiamine-phosphate pyrophosphorylase</fullName>
        <shortName evidence="9">TMP pyrophosphorylase</shortName>
        <shortName evidence="9">TMP-PPase</shortName>
    </alternativeName>
</protein>
<feature type="binding site" evidence="9">
    <location>
        <begin position="188"/>
        <end position="189"/>
    </location>
    <ligand>
        <name>2-[(2R,5Z)-2-carboxy-4-methylthiazol-5(2H)-ylidene]ethyl phosphate</name>
        <dbReference type="ChEBI" id="CHEBI:62899"/>
    </ligand>
</feature>
<keyword evidence="14" id="KW-1185">Reference proteome</keyword>
<dbReference type="Pfam" id="PF02581">
    <property type="entry name" value="TMP-TENI"/>
    <property type="match status" value="1"/>
</dbReference>
<evidence type="ECO:0000313" key="14">
    <source>
        <dbReference type="Proteomes" id="UP000251213"/>
    </source>
</evidence>
<feature type="domain" description="Thiamine phosphate synthase/TenI" evidence="12">
    <location>
        <begin position="7"/>
        <end position="191"/>
    </location>
</feature>
<dbReference type="GO" id="GO:0005737">
    <property type="term" value="C:cytoplasm"/>
    <property type="evidence" value="ECO:0007669"/>
    <property type="project" value="TreeGrafter"/>
</dbReference>
<dbReference type="FunFam" id="3.20.20.70:FF:000096">
    <property type="entry name" value="Thiamine-phosphate synthase"/>
    <property type="match status" value="1"/>
</dbReference>
<feature type="binding site" evidence="9">
    <location>
        <position position="71"/>
    </location>
    <ligand>
        <name>4-amino-2-methyl-5-(diphosphooxymethyl)pyrimidine</name>
        <dbReference type="ChEBI" id="CHEBI:57841"/>
    </ligand>
</feature>
<comment type="function">
    <text evidence="9">Condenses 4-methyl-5-(beta-hydroxyethyl)thiazole monophosphate (THZ-P) and 2-methyl-4-amino-5-hydroxymethyl pyrimidine pyrophosphate (HMP-PP) to form thiamine monophosphate (TMP).</text>
</comment>
<comment type="catalytic activity">
    <reaction evidence="6 9 10">
        <text>4-methyl-5-(2-phosphooxyethyl)-thiazole + 4-amino-2-methyl-5-(diphosphooxymethyl)pyrimidine + H(+) = thiamine phosphate + diphosphate</text>
        <dbReference type="Rhea" id="RHEA:22328"/>
        <dbReference type="ChEBI" id="CHEBI:15378"/>
        <dbReference type="ChEBI" id="CHEBI:33019"/>
        <dbReference type="ChEBI" id="CHEBI:37575"/>
        <dbReference type="ChEBI" id="CHEBI:57841"/>
        <dbReference type="ChEBI" id="CHEBI:58296"/>
        <dbReference type="EC" id="2.5.1.3"/>
    </reaction>
</comment>
<feature type="binding site" evidence="9">
    <location>
        <position position="110"/>
    </location>
    <ligand>
        <name>4-amino-2-methyl-5-(diphosphooxymethyl)pyrimidine</name>
        <dbReference type="ChEBI" id="CHEBI:57841"/>
    </ligand>
</feature>
<dbReference type="HAMAP" id="MF_00097">
    <property type="entry name" value="TMP_synthase"/>
    <property type="match status" value="1"/>
</dbReference>
<dbReference type="InterPro" id="IPR022998">
    <property type="entry name" value="ThiamineP_synth_TenI"/>
</dbReference>
<dbReference type="GO" id="GO:0009229">
    <property type="term" value="P:thiamine diphosphate biosynthetic process"/>
    <property type="evidence" value="ECO:0007669"/>
    <property type="project" value="UniProtKB-UniRule"/>
</dbReference>
<reference evidence="13 14" key="1">
    <citation type="submission" date="2018-06" db="EMBL/GenBank/DDBJ databases">
        <title>Thermoflavimicrobium daqus sp. nov., a thermophilic microbe isolated from Moutai-flavour Daqu.</title>
        <authorList>
            <person name="Wang X."/>
            <person name="Zhou H."/>
        </authorList>
    </citation>
    <scope>NUCLEOTIDE SEQUENCE [LARGE SCALE GENOMIC DNA]</scope>
    <source>
        <strain evidence="13 14">FBKL4.011</strain>
    </source>
</reference>
<reference evidence="13 14" key="2">
    <citation type="submission" date="2018-06" db="EMBL/GenBank/DDBJ databases">
        <authorList>
            <person name="Zhirakovskaya E."/>
        </authorList>
    </citation>
    <scope>NUCLEOTIDE SEQUENCE [LARGE SCALE GENOMIC DNA]</scope>
    <source>
        <strain evidence="13 14">FBKL4.011</strain>
    </source>
</reference>
<evidence type="ECO:0000256" key="5">
    <source>
        <dbReference type="ARBA" id="ARBA00022977"/>
    </source>
</evidence>
<dbReference type="OrthoDB" id="9812206at2"/>
<dbReference type="AlphaFoldDB" id="A0A364K940"/>
<comment type="catalytic activity">
    <reaction evidence="8 9 10">
        <text>2-[(2R,5Z)-2-carboxy-4-methylthiazol-5(2H)-ylidene]ethyl phosphate + 4-amino-2-methyl-5-(diphosphooxymethyl)pyrimidine + 2 H(+) = thiamine phosphate + CO2 + diphosphate</text>
        <dbReference type="Rhea" id="RHEA:47844"/>
        <dbReference type="ChEBI" id="CHEBI:15378"/>
        <dbReference type="ChEBI" id="CHEBI:16526"/>
        <dbReference type="ChEBI" id="CHEBI:33019"/>
        <dbReference type="ChEBI" id="CHEBI:37575"/>
        <dbReference type="ChEBI" id="CHEBI:57841"/>
        <dbReference type="ChEBI" id="CHEBI:62899"/>
        <dbReference type="EC" id="2.5.1.3"/>
    </reaction>
</comment>
<comment type="catalytic activity">
    <reaction evidence="7 9 10">
        <text>2-(2-carboxy-4-methylthiazol-5-yl)ethyl phosphate + 4-amino-2-methyl-5-(diphosphooxymethyl)pyrimidine + 2 H(+) = thiamine phosphate + CO2 + diphosphate</text>
        <dbReference type="Rhea" id="RHEA:47848"/>
        <dbReference type="ChEBI" id="CHEBI:15378"/>
        <dbReference type="ChEBI" id="CHEBI:16526"/>
        <dbReference type="ChEBI" id="CHEBI:33019"/>
        <dbReference type="ChEBI" id="CHEBI:37575"/>
        <dbReference type="ChEBI" id="CHEBI:57841"/>
        <dbReference type="ChEBI" id="CHEBI:62890"/>
        <dbReference type="EC" id="2.5.1.3"/>
    </reaction>
</comment>
<dbReference type="SUPFAM" id="SSF51391">
    <property type="entry name" value="Thiamin phosphate synthase"/>
    <property type="match status" value="1"/>
</dbReference>
<dbReference type="InterPro" id="IPR013785">
    <property type="entry name" value="Aldolase_TIM"/>
</dbReference>
<evidence type="ECO:0000256" key="9">
    <source>
        <dbReference type="HAMAP-Rule" id="MF_00097"/>
    </source>
</evidence>
<evidence type="ECO:0000256" key="6">
    <source>
        <dbReference type="ARBA" id="ARBA00047334"/>
    </source>
</evidence>
<dbReference type="EMBL" id="QJKK01000001">
    <property type="protein sequence ID" value="RAL26804.1"/>
    <property type="molecule type" value="Genomic_DNA"/>
</dbReference>
<evidence type="ECO:0000256" key="11">
    <source>
        <dbReference type="RuleBase" id="RU004253"/>
    </source>
</evidence>
<gene>
    <name evidence="9" type="primary">thiE</name>
    <name evidence="13" type="ORF">DL897_01760</name>
</gene>
<feature type="binding site" evidence="9">
    <location>
        <position position="72"/>
    </location>
    <ligand>
        <name>Mg(2+)</name>
        <dbReference type="ChEBI" id="CHEBI:18420"/>
    </ligand>
</feature>
<dbReference type="UniPathway" id="UPA00060">
    <property type="reaction ID" value="UER00141"/>
</dbReference>
<keyword evidence="4 9" id="KW-0460">Magnesium</keyword>
<evidence type="ECO:0000313" key="13">
    <source>
        <dbReference type="EMBL" id="RAL26804.1"/>
    </source>
</evidence>